<dbReference type="InterPro" id="IPR004365">
    <property type="entry name" value="NA-bd_OB_tRNA"/>
</dbReference>
<keyword evidence="3 7" id="KW-0547">Nucleotide-binding</keyword>
<proteinExistence type="inferred from homology"/>
<gene>
    <name evidence="7 10" type="primary">aspS</name>
    <name evidence="10" type="ORF">IGS68_18340</name>
</gene>
<keyword evidence="7" id="KW-0963">Cytoplasm</keyword>
<feature type="region of interest" description="Aspartate" evidence="7">
    <location>
        <begin position="199"/>
        <end position="202"/>
    </location>
</feature>
<dbReference type="PANTHER" id="PTHR22594">
    <property type="entry name" value="ASPARTYL/LYSYL-TRNA SYNTHETASE"/>
    <property type="match status" value="1"/>
</dbReference>
<dbReference type="InterPro" id="IPR029351">
    <property type="entry name" value="GAD_dom"/>
</dbReference>
<dbReference type="InterPro" id="IPR004364">
    <property type="entry name" value="Aa-tRNA-synt_II"/>
</dbReference>
<comment type="function">
    <text evidence="7">Aspartyl-tRNA synthetase with relaxed tRNA specificity since it is able to aspartylate not only its cognate tRNA(Asp) but also tRNA(Asn). Reaction proceeds in two steps: L-aspartate is first activated by ATP to form Asp-AMP and then transferred to the acceptor end of tRNA(Asp/Asn).</text>
</comment>
<comment type="subcellular location">
    <subcellularLocation>
        <location evidence="7">Cytoplasm</location>
    </subcellularLocation>
</comment>
<dbReference type="Gene3D" id="2.40.50.140">
    <property type="entry name" value="Nucleic acid-binding proteins"/>
    <property type="match status" value="1"/>
</dbReference>
<evidence type="ECO:0000313" key="10">
    <source>
        <dbReference type="EMBL" id="QQP88013.1"/>
    </source>
</evidence>
<dbReference type="SUPFAM" id="SSF55261">
    <property type="entry name" value="GAD domain-like"/>
    <property type="match status" value="1"/>
</dbReference>
<comment type="caution">
    <text evidence="7">Lacks conserved residue(s) required for the propagation of feature annotation.</text>
</comment>
<comment type="subunit">
    <text evidence="7">Homodimer.</text>
</comment>
<accession>A0ABX7B165</accession>
<organism evidence="10 11">
    <name type="scientific">Skermanella cutis</name>
    <dbReference type="NCBI Taxonomy" id="2775420"/>
    <lineage>
        <taxon>Bacteria</taxon>
        <taxon>Pseudomonadati</taxon>
        <taxon>Pseudomonadota</taxon>
        <taxon>Alphaproteobacteria</taxon>
        <taxon>Rhodospirillales</taxon>
        <taxon>Azospirillaceae</taxon>
        <taxon>Skermanella</taxon>
    </lineage>
</organism>
<feature type="binding site" evidence="7">
    <location>
        <position position="221"/>
    </location>
    <ligand>
        <name>L-aspartate</name>
        <dbReference type="ChEBI" id="CHEBI:29991"/>
    </ligand>
</feature>
<keyword evidence="4 7" id="KW-0067">ATP-binding</keyword>
<evidence type="ECO:0000256" key="1">
    <source>
        <dbReference type="ARBA" id="ARBA00006303"/>
    </source>
</evidence>
<evidence type="ECO:0000259" key="9">
    <source>
        <dbReference type="PROSITE" id="PS50862"/>
    </source>
</evidence>
<dbReference type="RefSeq" id="WP_201072370.1">
    <property type="nucleotide sequence ID" value="NZ_CP067420.1"/>
</dbReference>
<evidence type="ECO:0000256" key="7">
    <source>
        <dbReference type="HAMAP-Rule" id="MF_00044"/>
    </source>
</evidence>
<evidence type="ECO:0000256" key="3">
    <source>
        <dbReference type="ARBA" id="ARBA00022741"/>
    </source>
</evidence>
<feature type="binding site" evidence="7">
    <location>
        <begin position="221"/>
        <end position="223"/>
    </location>
    <ligand>
        <name>ATP</name>
        <dbReference type="ChEBI" id="CHEBI:30616"/>
    </ligand>
</feature>
<feature type="binding site" evidence="7">
    <location>
        <position position="175"/>
    </location>
    <ligand>
        <name>L-aspartate</name>
        <dbReference type="ChEBI" id="CHEBI:29991"/>
    </ligand>
</feature>
<dbReference type="InterPro" id="IPR047089">
    <property type="entry name" value="Asp-tRNA-ligase_1_N"/>
</dbReference>
<dbReference type="SUPFAM" id="SSF55681">
    <property type="entry name" value="Class II aaRS and biotin synthetases"/>
    <property type="match status" value="1"/>
</dbReference>
<dbReference type="CDD" id="cd04317">
    <property type="entry name" value="EcAspRS_like_N"/>
    <property type="match status" value="1"/>
</dbReference>
<evidence type="ECO:0000256" key="5">
    <source>
        <dbReference type="ARBA" id="ARBA00022917"/>
    </source>
</evidence>
<reference evidence="10" key="1">
    <citation type="submission" date="2021-02" db="EMBL/GenBank/DDBJ databases">
        <title>Skermanella TT6 skin isolate.</title>
        <authorList>
            <person name="Lee K."/>
            <person name="Ganzorig M."/>
        </authorList>
    </citation>
    <scope>NUCLEOTIDE SEQUENCE</scope>
    <source>
        <strain evidence="10">TT6</strain>
    </source>
</reference>
<feature type="compositionally biased region" description="Low complexity" evidence="8">
    <location>
        <begin position="598"/>
        <end position="607"/>
    </location>
</feature>
<dbReference type="PANTHER" id="PTHR22594:SF5">
    <property type="entry name" value="ASPARTATE--TRNA LIGASE, MITOCHONDRIAL"/>
    <property type="match status" value="1"/>
</dbReference>
<dbReference type="InterPro" id="IPR002312">
    <property type="entry name" value="Asp/Asn-tRNA-synth_IIb"/>
</dbReference>
<comment type="catalytic activity">
    <reaction evidence="7">
        <text>tRNA(Asx) + L-aspartate + ATP = L-aspartyl-tRNA(Asx) + AMP + diphosphate</text>
        <dbReference type="Rhea" id="RHEA:18349"/>
        <dbReference type="Rhea" id="RHEA-COMP:9710"/>
        <dbReference type="Rhea" id="RHEA-COMP:9711"/>
        <dbReference type="ChEBI" id="CHEBI:29991"/>
        <dbReference type="ChEBI" id="CHEBI:30616"/>
        <dbReference type="ChEBI" id="CHEBI:33019"/>
        <dbReference type="ChEBI" id="CHEBI:78442"/>
        <dbReference type="ChEBI" id="CHEBI:78516"/>
        <dbReference type="ChEBI" id="CHEBI:456215"/>
        <dbReference type="EC" id="6.1.1.23"/>
    </reaction>
</comment>
<evidence type="ECO:0000313" key="11">
    <source>
        <dbReference type="Proteomes" id="UP000595197"/>
    </source>
</evidence>
<dbReference type="InterPro" id="IPR004115">
    <property type="entry name" value="GAD-like_sf"/>
</dbReference>
<evidence type="ECO:0000256" key="2">
    <source>
        <dbReference type="ARBA" id="ARBA00022598"/>
    </source>
</evidence>
<dbReference type="HAMAP" id="MF_00044">
    <property type="entry name" value="Asp_tRNA_synth_type1"/>
    <property type="match status" value="1"/>
</dbReference>
<dbReference type="EC" id="6.1.1.23" evidence="7"/>
<dbReference type="Pfam" id="PF02938">
    <property type="entry name" value="GAD"/>
    <property type="match status" value="1"/>
</dbReference>
<keyword evidence="2 7" id="KW-0436">Ligase</keyword>
<comment type="similarity">
    <text evidence="1 7">Belongs to the class-II aminoacyl-tRNA synthetase family. Type 1 subfamily.</text>
</comment>
<dbReference type="Pfam" id="PF01336">
    <property type="entry name" value="tRNA_anti-codon"/>
    <property type="match status" value="1"/>
</dbReference>
<dbReference type="PROSITE" id="PS50862">
    <property type="entry name" value="AA_TRNA_LIGASE_II"/>
    <property type="match status" value="1"/>
</dbReference>
<evidence type="ECO:0000256" key="6">
    <source>
        <dbReference type="ARBA" id="ARBA00023146"/>
    </source>
</evidence>
<dbReference type="InterPro" id="IPR004524">
    <property type="entry name" value="Asp-tRNA-ligase_1"/>
</dbReference>
<evidence type="ECO:0000256" key="8">
    <source>
        <dbReference type="SAM" id="MobiDB-lite"/>
    </source>
</evidence>
<evidence type="ECO:0000256" key="4">
    <source>
        <dbReference type="ARBA" id="ARBA00022840"/>
    </source>
</evidence>
<dbReference type="Proteomes" id="UP000595197">
    <property type="component" value="Chromosome"/>
</dbReference>
<feature type="binding site" evidence="7">
    <location>
        <begin position="544"/>
        <end position="547"/>
    </location>
    <ligand>
        <name>ATP</name>
        <dbReference type="ChEBI" id="CHEBI:30616"/>
    </ligand>
</feature>
<feature type="site" description="Important for tRNA non-discrimination" evidence="7">
    <location>
        <position position="33"/>
    </location>
</feature>
<dbReference type="EMBL" id="CP067420">
    <property type="protein sequence ID" value="QQP88013.1"/>
    <property type="molecule type" value="Genomic_DNA"/>
</dbReference>
<dbReference type="GO" id="GO:0004815">
    <property type="term" value="F:aspartate-tRNA ligase activity"/>
    <property type="evidence" value="ECO:0007669"/>
    <property type="project" value="UniProtKB-EC"/>
</dbReference>
<dbReference type="Pfam" id="PF00152">
    <property type="entry name" value="tRNA-synt_2"/>
    <property type="match status" value="1"/>
</dbReference>
<feature type="domain" description="Aminoacyl-transfer RNA synthetases class-II family profile" evidence="9">
    <location>
        <begin position="108"/>
        <end position="565"/>
    </location>
</feature>
<dbReference type="PRINTS" id="PR01042">
    <property type="entry name" value="TRNASYNTHASP"/>
</dbReference>
<keyword evidence="5 7" id="KW-0648">Protein biosynthesis</keyword>
<feature type="binding site" evidence="7">
    <location>
        <position position="499"/>
    </location>
    <ligand>
        <name>L-aspartate</name>
        <dbReference type="ChEBI" id="CHEBI:29991"/>
    </ligand>
</feature>
<dbReference type="Gene3D" id="3.30.930.10">
    <property type="entry name" value="Bira Bifunctional Protein, Domain 2"/>
    <property type="match status" value="1"/>
</dbReference>
<feature type="binding site" evidence="7">
    <location>
        <position position="492"/>
    </location>
    <ligand>
        <name>ATP</name>
        <dbReference type="ChEBI" id="CHEBI:30616"/>
    </ligand>
</feature>
<dbReference type="SUPFAM" id="SSF50249">
    <property type="entry name" value="Nucleic acid-binding proteins"/>
    <property type="match status" value="1"/>
</dbReference>
<dbReference type="InterPro" id="IPR047090">
    <property type="entry name" value="AspRS_core"/>
</dbReference>
<sequence>MHPYRTHTCGALRDTDAGQIVRLSGWINRKRDHGQLLFIDLRDHYGMTQCVIDSSSPLFQVAEGLRLESVVTVTGKVVGRTPETINDKLPTGRIEVQIQELAVQSAADPLPLQVNSEADAGEEIRLRYRFLDLRREKMQQNILLRSQVIASVRRRMIEQGFNEFQTPILTASSPEGARDFLVPSRMHPGKFYALPQAPQQFKQLLMMAGYDRYFQIAPCFRDEDSRADRSPGEFYQLDFEMSFVTQEDVFAAIEPVLYGIFDEFGGFRRPAKPELTPYPFPRIPYAESMLKYGNDKPDLRNPLVITDVTAVFQRDDVEFKAFKSVIAKGGVVRAIRAPAVGDRPRSFFDKLNDWARGLGAPGLGYILFESGGGKGPIAKFVPEAAQAALREAVGLSDGDAVFFVCDQPGPAAKLAGFARTRIAEDLDIVEKNAFRFCWIVDFPMYERDEETGKIDFSHNPFSMPQGGLEALETQDPLTINAYQYDIVCNGIELSSGAIRNHLPEVMYKAFAIAGYPPEELEARFGGMLSAMKLGAPPHGGSAPGIDRIVMLLADEPNIREVIVFPLNQRAEDLLMQAPAPVPAERLKELSIKLDLPKPKTVAAPPTAEGTVSPKGA</sequence>
<dbReference type="NCBIfam" id="TIGR00459">
    <property type="entry name" value="aspS_bact"/>
    <property type="match status" value="1"/>
</dbReference>
<feature type="region of interest" description="Disordered" evidence="8">
    <location>
        <begin position="597"/>
        <end position="616"/>
    </location>
</feature>
<keyword evidence="11" id="KW-1185">Reference proteome</keyword>
<name>A0ABX7B165_9PROT</name>
<dbReference type="InterPro" id="IPR045864">
    <property type="entry name" value="aa-tRNA-synth_II/BPL/LPL"/>
</dbReference>
<dbReference type="InterPro" id="IPR006195">
    <property type="entry name" value="aa-tRNA-synth_II"/>
</dbReference>
<keyword evidence="6 7" id="KW-0030">Aminoacyl-tRNA synthetase</keyword>
<dbReference type="Gene3D" id="3.30.1360.30">
    <property type="entry name" value="GAD-like domain"/>
    <property type="match status" value="1"/>
</dbReference>
<feature type="binding site" evidence="7">
    <location>
        <position position="458"/>
    </location>
    <ligand>
        <name>L-aspartate</name>
        <dbReference type="ChEBI" id="CHEBI:29991"/>
    </ligand>
</feature>
<protein>
    <recommendedName>
        <fullName evidence="7">Aspartate--tRNA(Asp/Asn) ligase</fullName>
        <ecNumber evidence="7">6.1.1.23</ecNumber>
    </recommendedName>
    <alternativeName>
        <fullName evidence="7">Aspartyl-tRNA synthetase</fullName>
        <shortName evidence="7">AspRS</shortName>
    </alternativeName>
    <alternativeName>
        <fullName evidence="7">Non-discriminating aspartyl-tRNA synthetase</fullName>
        <shortName evidence="7">ND-AspRS</shortName>
    </alternativeName>
</protein>
<dbReference type="CDD" id="cd00777">
    <property type="entry name" value="AspRS_core"/>
    <property type="match status" value="1"/>
</dbReference>
<dbReference type="NCBIfam" id="NF001750">
    <property type="entry name" value="PRK00476.1"/>
    <property type="match status" value="1"/>
</dbReference>
<dbReference type="InterPro" id="IPR012340">
    <property type="entry name" value="NA-bd_OB-fold"/>
</dbReference>